<dbReference type="AlphaFoldDB" id="K0RLE9"/>
<dbReference type="EMBL" id="AGNL01038497">
    <property type="protein sequence ID" value="EJK53104.1"/>
    <property type="molecule type" value="Genomic_DNA"/>
</dbReference>
<dbReference type="Proteomes" id="UP000266841">
    <property type="component" value="Unassembled WGS sequence"/>
</dbReference>
<comment type="caution">
    <text evidence="2">The sequence shown here is derived from an EMBL/GenBank/DDBJ whole genome shotgun (WGS) entry which is preliminary data.</text>
</comment>
<sequence length="166" mass="18059">MWYRTKSLQAPRVHRRPSTPPSDPISVLGSLAAPGGTSEAPLKTITKESVFADASWWAQIPGFRRCEPMPSDLSYAIESRRFNIRRSLVSSALLGRHTSSGRIVGFEVGKARLSEGRRRPPAARHDSHVKADTSDPVVAAPIRARYIATGAGSGLGPSFLLYHIVD</sequence>
<evidence type="ECO:0000256" key="1">
    <source>
        <dbReference type="SAM" id="MobiDB-lite"/>
    </source>
</evidence>
<reference evidence="2 3" key="1">
    <citation type="journal article" date="2012" name="Genome Biol.">
        <title>Genome and low-iron response of an oceanic diatom adapted to chronic iron limitation.</title>
        <authorList>
            <person name="Lommer M."/>
            <person name="Specht M."/>
            <person name="Roy A.S."/>
            <person name="Kraemer L."/>
            <person name="Andreson R."/>
            <person name="Gutowska M.A."/>
            <person name="Wolf J."/>
            <person name="Bergner S.V."/>
            <person name="Schilhabel M.B."/>
            <person name="Klostermeier U.C."/>
            <person name="Beiko R.G."/>
            <person name="Rosenstiel P."/>
            <person name="Hippler M."/>
            <person name="Laroche J."/>
        </authorList>
    </citation>
    <scope>NUCLEOTIDE SEQUENCE [LARGE SCALE GENOMIC DNA]</scope>
    <source>
        <strain evidence="2 3">CCMP1005</strain>
    </source>
</reference>
<accession>K0RLE9</accession>
<name>K0RLE9_THAOC</name>
<evidence type="ECO:0000313" key="3">
    <source>
        <dbReference type="Proteomes" id="UP000266841"/>
    </source>
</evidence>
<evidence type="ECO:0000313" key="2">
    <source>
        <dbReference type="EMBL" id="EJK53104.1"/>
    </source>
</evidence>
<keyword evidence="3" id="KW-1185">Reference proteome</keyword>
<gene>
    <name evidence="2" type="ORF">THAOC_27527</name>
</gene>
<feature type="region of interest" description="Disordered" evidence="1">
    <location>
        <begin position="1"/>
        <end position="25"/>
    </location>
</feature>
<protein>
    <submittedName>
        <fullName evidence="2">Uncharacterized protein</fullName>
    </submittedName>
</protein>
<organism evidence="2 3">
    <name type="scientific">Thalassiosira oceanica</name>
    <name type="common">Marine diatom</name>
    <dbReference type="NCBI Taxonomy" id="159749"/>
    <lineage>
        <taxon>Eukaryota</taxon>
        <taxon>Sar</taxon>
        <taxon>Stramenopiles</taxon>
        <taxon>Ochrophyta</taxon>
        <taxon>Bacillariophyta</taxon>
        <taxon>Coscinodiscophyceae</taxon>
        <taxon>Thalassiosirophycidae</taxon>
        <taxon>Thalassiosirales</taxon>
        <taxon>Thalassiosiraceae</taxon>
        <taxon>Thalassiosira</taxon>
    </lineage>
</organism>
<proteinExistence type="predicted"/>